<evidence type="ECO:0000256" key="7">
    <source>
        <dbReference type="ARBA" id="ARBA00022989"/>
    </source>
</evidence>
<feature type="transmembrane region" description="Helical" evidence="10">
    <location>
        <begin position="98"/>
        <end position="118"/>
    </location>
</feature>
<keyword evidence="3" id="KW-1003">Cell membrane</keyword>
<evidence type="ECO:0000256" key="10">
    <source>
        <dbReference type="SAM" id="Phobius"/>
    </source>
</evidence>
<keyword evidence="4" id="KW-0997">Cell inner membrane</keyword>
<keyword evidence="6" id="KW-0029">Amino-acid transport</keyword>
<dbReference type="InterPro" id="IPR001851">
    <property type="entry name" value="ABC_transp_permease"/>
</dbReference>
<feature type="non-terminal residue" evidence="11">
    <location>
        <position position="163"/>
    </location>
</feature>
<evidence type="ECO:0000256" key="2">
    <source>
        <dbReference type="ARBA" id="ARBA00022448"/>
    </source>
</evidence>
<evidence type="ECO:0000256" key="9">
    <source>
        <dbReference type="ARBA" id="ARBA00037998"/>
    </source>
</evidence>
<comment type="caution">
    <text evidence="11">The sequence shown here is derived from an EMBL/GenBank/DDBJ whole genome shotgun (WGS) entry which is preliminary data.</text>
</comment>
<evidence type="ECO:0000256" key="6">
    <source>
        <dbReference type="ARBA" id="ARBA00022970"/>
    </source>
</evidence>
<dbReference type="GO" id="GO:0005886">
    <property type="term" value="C:plasma membrane"/>
    <property type="evidence" value="ECO:0007669"/>
    <property type="project" value="UniProtKB-SubCell"/>
</dbReference>
<dbReference type="PANTHER" id="PTHR11795:SF371">
    <property type="entry name" value="HIGH-AFFINITY BRANCHED-CHAIN AMINO ACID TRANSPORT SYSTEM PERMEASE PROTEIN LIVH"/>
    <property type="match status" value="1"/>
</dbReference>
<evidence type="ECO:0000313" key="12">
    <source>
        <dbReference type="Proteomes" id="UP000234505"/>
    </source>
</evidence>
<keyword evidence="2" id="KW-0813">Transport</keyword>
<reference evidence="11 12" key="1">
    <citation type="submission" date="2017-11" db="EMBL/GenBank/DDBJ databases">
        <authorList>
            <person name="Han C.G."/>
        </authorList>
    </citation>
    <scope>NUCLEOTIDE SEQUENCE [LARGE SCALE GENOMIC DNA]</scope>
    <source>
        <strain evidence="11 12">A11</strain>
    </source>
</reference>
<comment type="subcellular location">
    <subcellularLocation>
        <location evidence="1">Cell inner membrane</location>
        <topology evidence="1">Multi-pass membrane protein</topology>
    </subcellularLocation>
</comment>
<comment type="similarity">
    <text evidence="9">Belongs to the binding-protein-dependent transport system permease family. LivHM subfamily.</text>
</comment>
<feature type="transmembrane region" description="Helical" evidence="10">
    <location>
        <begin position="67"/>
        <end position="86"/>
    </location>
</feature>
<dbReference type="GO" id="GO:0015190">
    <property type="term" value="F:L-leucine transmembrane transporter activity"/>
    <property type="evidence" value="ECO:0007669"/>
    <property type="project" value="TreeGrafter"/>
</dbReference>
<evidence type="ECO:0000256" key="1">
    <source>
        <dbReference type="ARBA" id="ARBA00004429"/>
    </source>
</evidence>
<dbReference type="InterPro" id="IPR052157">
    <property type="entry name" value="BCAA_transport_permease"/>
</dbReference>
<gene>
    <name evidence="11" type="ORF">CWN50_37480</name>
</gene>
<name>A0A2J4P6V2_9ENTR</name>
<accession>A0A2J4P6V2</accession>
<dbReference type="AlphaFoldDB" id="A0A2J4P6V2"/>
<evidence type="ECO:0000256" key="5">
    <source>
        <dbReference type="ARBA" id="ARBA00022692"/>
    </source>
</evidence>
<protein>
    <submittedName>
        <fullName evidence="11">Branched-chain amino acid ABC transporter permease</fullName>
    </submittedName>
</protein>
<organism evidence="11 12">
    <name type="scientific">Klebsiella michiganensis</name>
    <dbReference type="NCBI Taxonomy" id="1134687"/>
    <lineage>
        <taxon>Bacteria</taxon>
        <taxon>Pseudomonadati</taxon>
        <taxon>Pseudomonadota</taxon>
        <taxon>Gammaproteobacteria</taxon>
        <taxon>Enterobacterales</taxon>
        <taxon>Enterobacteriaceae</taxon>
        <taxon>Klebsiella/Raoultella group</taxon>
        <taxon>Klebsiella</taxon>
    </lineage>
</organism>
<dbReference type="Pfam" id="PF02653">
    <property type="entry name" value="BPD_transp_2"/>
    <property type="match status" value="1"/>
</dbReference>
<sequence>MDGAIFLQQVVNRMSLGGMYALIAIGYTMVYGVLRLINFAHADVMMVGAFTTLFLFSSIGLPFGVAVFLTLALCGLFGMLIDRVAYRPLRQASKISMLITAIGVSFFLENLFNVLFGGSSRFFSAPEFFNNTRAFGDVIITNVAWIVPLITVLLLLAILWLLY</sequence>
<dbReference type="PANTHER" id="PTHR11795">
    <property type="entry name" value="BRANCHED-CHAIN AMINO ACID TRANSPORT SYSTEM PERMEASE PROTEIN LIVH"/>
    <property type="match status" value="1"/>
</dbReference>
<evidence type="ECO:0000256" key="8">
    <source>
        <dbReference type="ARBA" id="ARBA00023136"/>
    </source>
</evidence>
<evidence type="ECO:0000256" key="3">
    <source>
        <dbReference type="ARBA" id="ARBA00022475"/>
    </source>
</evidence>
<dbReference type="GO" id="GO:0005304">
    <property type="term" value="F:L-valine transmembrane transporter activity"/>
    <property type="evidence" value="ECO:0007669"/>
    <property type="project" value="TreeGrafter"/>
</dbReference>
<proteinExistence type="inferred from homology"/>
<reference evidence="11 12" key="2">
    <citation type="submission" date="2018-01" db="EMBL/GenBank/DDBJ databases">
        <title>Genomic study of Klebsiella pneumoniae.</title>
        <authorList>
            <person name="Yang Y."/>
            <person name="Bicalho R."/>
        </authorList>
    </citation>
    <scope>NUCLEOTIDE SEQUENCE [LARGE SCALE GENOMIC DNA]</scope>
    <source>
        <strain evidence="11 12">A11</strain>
    </source>
</reference>
<evidence type="ECO:0000313" key="11">
    <source>
        <dbReference type="EMBL" id="PLL10691.1"/>
    </source>
</evidence>
<keyword evidence="5 10" id="KW-0812">Transmembrane</keyword>
<dbReference type="GO" id="GO:0015808">
    <property type="term" value="P:L-alanine transport"/>
    <property type="evidence" value="ECO:0007669"/>
    <property type="project" value="TreeGrafter"/>
</dbReference>
<feature type="transmembrane region" description="Helical" evidence="10">
    <location>
        <begin position="138"/>
        <end position="162"/>
    </location>
</feature>
<evidence type="ECO:0000256" key="4">
    <source>
        <dbReference type="ARBA" id="ARBA00022519"/>
    </source>
</evidence>
<dbReference type="GO" id="GO:1903806">
    <property type="term" value="P:L-isoleucine import across plasma membrane"/>
    <property type="evidence" value="ECO:0007669"/>
    <property type="project" value="TreeGrafter"/>
</dbReference>
<dbReference type="CDD" id="cd06582">
    <property type="entry name" value="TM_PBP1_LivH_like"/>
    <property type="match status" value="1"/>
</dbReference>
<keyword evidence="8 10" id="KW-0472">Membrane</keyword>
<dbReference type="GO" id="GO:0042941">
    <property type="term" value="P:D-alanine transmembrane transport"/>
    <property type="evidence" value="ECO:0007669"/>
    <property type="project" value="TreeGrafter"/>
</dbReference>
<dbReference type="GO" id="GO:0015188">
    <property type="term" value="F:L-isoleucine transmembrane transporter activity"/>
    <property type="evidence" value="ECO:0007669"/>
    <property type="project" value="TreeGrafter"/>
</dbReference>
<dbReference type="EMBL" id="PIDS01002496">
    <property type="protein sequence ID" value="PLL10691.1"/>
    <property type="molecule type" value="Genomic_DNA"/>
</dbReference>
<dbReference type="Proteomes" id="UP000234505">
    <property type="component" value="Unassembled WGS sequence"/>
</dbReference>
<dbReference type="GO" id="GO:0015192">
    <property type="term" value="F:L-phenylalanine transmembrane transporter activity"/>
    <property type="evidence" value="ECO:0007669"/>
    <property type="project" value="TreeGrafter"/>
</dbReference>
<keyword evidence="7 10" id="KW-1133">Transmembrane helix</keyword>
<feature type="transmembrane region" description="Helical" evidence="10">
    <location>
        <begin position="20"/>
        <end position="37"/>
    </location>
</feature>